<name>E0UMC7_GLOV7</name>
<geneLocation type="plasmid" evidence="1 2">
    <name>Cy782202</name>
</geneLocation>
<dbReference type="PANTHER" id="PTHR11669">
    <property type="entry name" value="REPLICATION FACTOR C / DNA POLYMERASE III GAMMA-TAU SUBUNIT"/>
    <property type="match status" value="1"/>
</dbReference>
<dbReference type="SUPFAM" id="SSF52540">
    <property type="entry name" value="P-loop containing nucleoside triphosphate hydrolases"/>
    <property type="match status" value="1"/>
</dbReference>
<reference evidence="2" key="1">
    <citation type="journal article" date="2011" name="MBio">
        <title>Novel metabolic attributes of the genus Cyanothece, comprising a group of unicellular nitrogen-fixing Cyanobacteria.</title>
        <authorList>
            <person name="Bandyopadhyay A."/>
            <person name="Elvitigala T."/>
            <person name="Welsh E."/>
            <person name="Stockel J."/>
            <person name="Liberton M."/>
            <person name="Min H."/>
            <person name="Sherman L.A."/>
            <person name="Pakrasi H.B."/>
        </authorList>
    </citation>
    <scope>NUCLEOTIDE SEQUENCE [LARGE SCALE GENOMIC DNA]</scope>
    <source>
        <strain evidence="2">PCC 7822</strain>
        <plasmid evidence="2">Cy782202</plasmid>
    </source>
</reference>
<dbReference type="KEGG" id="cyj:Cyan7822_6312"/>
<dbReference type="NCBIfam" id="NF005638">
    <property type="entry name" value="PRK07399.1"/>
    <property type="match status" value="1"/>
</dbReference>
<dbReference type="AlphaFoldDB" id="E0UMC7"/>
<proteinExistence type="predicted"/>
<dbReference type="RefSeq" id="WP_013334855.1">
    <property type="nucleotide sequence ID" value="NC_014534.1"/>
</dbReference>
<dbReference type="GO" id="GO:0006261">
    <property type="term" value="P:DNA-templated DNA replication"/>
    <property type="evidence" value="ECO:0007669"/>
    <property type="project" value="TreeGrafter"/>
</dbReference>
<dbReference type="EMBL" id="CP002200">
    <property type="protein sequence ID" value="ADN18107.1"/>
    <property type="molecule type" value="Genomic_DNA"/>
</dbReference>
<dbReference type="PANTHER" id="PTHR11669:SF8">
    <property type="entry name" value="DNA POLYMERASE III SUBUNIT DELTA"/>
    <property type="match status" value="1"/>
</dbReference>
<evidence type="ECO:0000313" key="2">
    <source>
        <dbReference type="Proteomes" id="UP000008206"/>
    </source>
</evidence>
<dbReference type="Pfam" id="PF13177">
    <property type="entry name" value="DNA_pol3_delta2"/>
    <property type="match status" value="1"/>
</dbReference>
<dbReference type="InterPro" id="IPR027417">
    <property type="entry name" value="P-loop_NTPase"/>
</dbReference>
<sequence>MSAIFSSINGQQGAIKLLTAALTSGRIPNAYLFTGVSGVGKRTTALALARALIADEERHNPDLTIIEPTYCQQDDLIPLSVAREQQLSFNNQVAQIRIEQIRELTRFLAQAPLKSQRLVAIILNVESLTPNAAQALLKSLEEPGQALLILTTDNIESVPPTIISRAHIIPFCPLSTSKLQSVLSGLGIKVDPVVLNLAGGSVSKAIAYQQLLDELPSELASPFCSTFSETFSKSQLICELETINQLLLADYWQHKAWENREEKLVQYLELVKSQLSKANALLAWQCCLNRVRRN</sequence>
<gene>
    <name evidence="1" type="ordered locus">Cyan7822_6312</name>
</gene>
<dbReference type="Gene3D" id="3.40.50.300">
    <property type="entry name" value="P-loop containing nucleotide triphosphate hydrolases"/>
    <property type="match status" value="1"/>
</dbReference>
<dbReference type="Proteomes" id="UP000008206">
    <property type="component" value="Plasmid Cy782202"/>
</dbReference>
<evidence type="ECO:0000313" key="1">
    <source>
        <dbReference type="EMBL" id="ADN18107.1"/>
    </source>
</evidence>
<dbReference type="InterPro" id="IPR050238">
    <property type="entry name" value="DNA_Rep/Repair_Clamp_Loader"/>
</dbReference>
<accession>E0UMC7</accession>
<dbReference type="OrthoDB" id="9810148at2"/>
<keyword evidence="1" id="KW-0614">Plasmid</keyword>
<protein>
    <submittedName>
        <fullName evidence="1">DNA polymerase III subunit delta</fullName>
    </submittedName>
</protein>
<dbReference type="HOGENOM" id="CLU_006229_4_4_3"/>
<organism evidence="1 2">
    <name type="scientific">Gloeothece verrucosa (strain PCC 7822)</name>
    <name type="common">Cyanothece sp. (strain PCC 7822)</name>
    <dbReference type="NCBI Taxonomy" id="497965"/>
    <lineage>
        <taxon>Bacteria</taxon>
        <taxon>Bacillati</taxon>
        <taxon>Cyanobacteriota</taxon>
        <taxon>Cyanophyceae</taxon>
        <taxon>Oscillatoriophycideae</taxon>
        <taxon>Chroococcales</taxon>
        <taxon>Aphanothecaceae</taxon>
        <taxon>Gloeothece</taxon>
        <taxon>Gloeothece verrucosa</taxon>
    </lineage>
</organism>
<keyword evidence="2" id="KW-1185">Reference proteome</keyword>